<name>C3ZS68_BRAFL</name>
<evidence type="ECO:0000256" key="1">
    <source>
        <dbReference type="SAM" id="MobiDB-lite"/>
    </source>
</evidence>
<keyword evidence="2" id="KW-0812">Transmembrane</keyword>
<organism>
    <name type="scientific">Branchiostoma floridae</name>
    <name type="common">Florida lancelet</name>
    <name type="synonym">Amphioxus</name>
    <dbReference type="NCBI Taxonomy" id="7739"/>
    <lineage>
        <taxon>Eukaryota</taxon>
        <taxon>Metazoa</taxon>
        <taxon>Chordata</taxon>
        <taxon>Cephalochordata</taxon>
        <taxon>Leptocardii</taxon>
        <taxon>Amphioxiformes</taxon>
        <taxon>Branchiostomatidae</taxon>
        <taxon>Branchiostoma</taxon>
    </lineage>
</organism>
<dbReference type="InParanoid" id="C3ZS68"/>
<feature type="region of interest" description="Disordered" evidence="1">
    <location>
        <begin position="379"/>
        <end position="403"/>
    </location>
</feature>
<reference evidence="3" key="1">
    <citation type="journal article" date="2008" name="Nature">
        <title>The amphioxus genome and the evolution of the chordate karyotype.</title>
        <authorList>
            <consortium name="US DOE Joint Genome Institute (JGI-PGF)"/>
            <person name="Putnam N.H."/>
            <person name="Butts T."/>
            <person name="Ferrier D.E.K."/>
            <person name="Furlong R.F."/>
            <person name="Hellsten U."/>
            <person name="Kawashima T."/>
            <person name="Robinson-Rechavi M."/>
            <person name="Shoguchi E."/>
            <person name="Terry A."/>
            <person name="Yu J.-K."/>
            <person name="Benito-Gutierrez E.L."/>
            <person name="Dubchak I."/>
            <person name="Garcia-Fernandez J."/>
            <person name="Gibson-Brown J.J."/>
            <person name="Grigoriev I.V."/>
            <person name="Horton A.C."/>
            <person name="de Jong P.J."/>
            <person name="Jurka J."/>
            <person name="Kapitonov V.V."/>
            <person name="Kohara Y."/>
            <person name="Kuroki Y."/>
            <person name="Lindquist E."/>
            <person name="Lucas S."/>
            <person name="Osoegawa K."/>
            <person name="Pennacchio L.A."/>
            <person name="Salamov A.A."/>
            <person name="Satou Y."/>
            <person name="Sauka-Spengler T."/>
            <person name="Schmutz J."/>
            <person name="Shin-I T."/>
            <person name="Toyoda A."/>
            <person name="Bronner-Fraser M."/>
            <person name="Fujiyama A."/>
            <person name="Holland L.Z."/>
            <person name="Holland P.W.H."/>
            <person name="Satoh N."/>
            <person name="Rokhsar D.S."/>
        </authorList>
    </citation>
    <scope>NUCLEOTIDE SEQUENCE [LARGE SCALE GENOMIC DNA]</scope>
    <source>
        <strain evidence="3">S238N-H82</strain>
        <tissue evidence="3">Testes</tissue>
    </source>
</reference>
<evidence type="ECO:0000256" key="2">
    <source>
        <dbReference type="SAM" id="Phobius"/>
    </source>
</evidence>
<sequence>MSDDTQSQSATNSTSSTNTTHNYTWHFKGSSIFATLSADTQIKELQNVTVLPRFIPTLVPITGSSSNNQAAIISAVIGSILILTVAIAVVVWCNWRVRNIPAGIKNNKFAFNNPTVTVIFNSHYQAGQGQSQAITESNTRMSEVSGNDNQYEDVDNINTTPKMIASDHDQTGRCQHRAITSPNKYTTAAMVTSGHNHQYENMHSQKGQSRLQAITESITNTTSAEIASGHGHPYEDTNQHNQTGQGQGQVITESNKNTTAAVVATCHGHQYVNVKQHNLKGQGQCQVITESTTNTTAAVVTGDHDQTGRPEQAQPVTDPLDAKNASYGAGPISSNVNSMYKAVGQSQHTTNTTAAVVTGGHDQTDLLDQAQPVTEPLGAKNASYGTGPISSKVNSKYKVVGQQ</sequence>
<dbReference type="AlphaFoldDB" id="C3ZS68"/>
<proteinExistence type="predicted"/>
<dbReference type="EMBL" id="GG666671">
    <property type="protein sequence ID" value="EEN44600.1"/>
    <property type="molecule type" value="Genomic_DNA"/>
</dbReference>
<keyword evidence="2" id="KW-1133">Transmembrane helix</keyword>
<protein>
    <submittedName>
        <fullName evidence="3">Uncharacterized protein</fullName>
    </submittedName>
</protein>
<gene>
    <name evidence="3" type="ORF">BRAFLDRAFT_107528</name>
</gene>
<accession>C3ZS68</accession>
<feature type="transmembrane region" description="Helical" evidence="2">
    <location>
        <begin position="70"/>
        <end position="95"/>
    </location>
</feature>
<evidence type="ECO:0000313" key="3">
    <source>
        <dbReference type="EMBL" id="EEN44600.1"/>
    </source>
</evidence>
<feature type="region of interest" description="Disordered" evidence="1">
    <location>
        <begin position="303"/>
        <end position="329"/>
    </location>
</feature>
<keyword evidence="2" id="KW-0472">Membrane</keyword>